<protein>
    <recommendedName>
        <fullName evidence="6">Transmembrane protein</fullName>
    </recommendedName>
</protein>
<feature type="region of interest" description="Disordered" evidence="1">
    <location>
        <begin position="610"/>
        <end position="663"/>
    </location>
</feature>
<feature type="compositionally biased region" description="Low complexity" evidence="1">
    <location>
        <begin position="621"/>
        <end position="635"/>
    </location>
</feature>
<reference evidence="4 5" key="1">
    <citation type="submission" date="2016-07" db="EMBL/GenBank/DDBJ databases">
        <title>Draft genome of the white-rot fungus Obba rivulosa 3A-2.</title>
        <authorList>
            <consortium name="DOE Joint Genome Institute"/>
            <person name="Miettinen O."/>
            <person name="Riley R."/>
            <person name="Acob R."/>
            <person name="Barry K."/>
            <person name="Cullen D."/>
            <person name="De Vries R."/>
            <person name="Hainaut M."/>
            <person name="Hatakka A."/>
            <person name="Henrissat B."/>
            <person name="Hilden K."/>
            <person name="Kuo R."/>
            <person name="Labutti K."/>
            <person name="Lipzen A."/>
            <person name="Makela M.R."/>
            <person name="Sandor L."/>
            <person name="Spatafora J.W."/>
            <person name="Grigoriev I.V."/>
            <person name="Hibbett D.S."/>
        </authorList>
    </citation>
    <scope>NUCLEOTIDE SEQUENCE [LARGE SCALE GENOMIC DNA]</scope>
    <source>
        <strain evidence="4 5">3A-2</strain>
    </source>
</reference>
<feature type="transmembrane region" description="Helical" evidence="2">
    <location>
        <begin position="233"/>
        <end position="254"/>
    </location>
</feature>
<keyword evidence="2" id="KW-1133">Transmembrane helix</keyword>
<evidence type="ECO:0000313" key="4">
    <source>
        <dbReference type="EMBL" id="OCH88094.1"/>
    </source>
</evidence>
<feature type="chain" id="PRO_5034063084" description="Transmembrane protein" evidence="3">
    <location>
        <begin position="28"/>
        <end position="1364"/>
    </location>
</feature>
<feature type="compositionally biased region" description="Basic and acidic residues" evidence="1">
    <location>
        <begin position="1310"/>
        <end position="1327"/>
    </location>
</feature>
<accession>A0A8E2AU65</accession>
<feature type="signal peptide" evidence="3">
    <location>
        <begin position="1"/>
        <end position="27"/>
    </location>
</feature>
<sequence>MIVLPFVLPSILALWLFFYGISSSALAEPITYGLSIVVSAFVALANIVTTDLIRVRHSTKEIFCKVYSESVVLHAERWAVLEQVRLDKWLHVSSSAFSGRGQLCTSYEPATTVDLYIDGSSSLMLSVSDSFDTVARSPYDMCPAFSSVEPYDGGSLPLVPPTCPATQEPANALLRIFGVFSAGTIATIYSTVTHSVSTISSTSKTPDWWLRTLHAIITNFSPIQLRSFTISSFTMISILCQFVLAYGLSIWLPLPVSHQPRGNAPEAYPHVDEEASQRQEEEEDIDVESQDADMEASYIAQGQSFDFELASLHVAYEPPHSIFNDRPPTFGRRNIFDALYSPNDAPDGYECRSHTTRSPGYTFSPCGCPTPPETELGPPIKYVQGEHPVLKPEEWDNYIPPERIAAYNHEKERRRAKLSRRSPVKHTEPPSQALVPWTGWGSGYLNLPALENQMAESSPVNAPIIPPSLLSDTSVADADVDTNVIASSTRGLQVGLSNGVSDARTLQETVTDTEVSALSTRSDVNAEAAADVNPDSENEPQGELSKSVSDTPVFQKAALDTDTSPLLARSDFDAADVVSVNLGPKNGLQGEVSNGVSDALVPQEVTADTDVSPLSARSDHTSPSPSPSSSTPTTSVAAAGNSTRENTPEDAHGCPSPPAAVIHESSPQMLNGLGAAPAVLDDYSPASEDVSHTDSPGTIDPVSENDGHEGITDGIFESPAFVSTHSVQSLDELITPAELPENIHYISGDTSSMAPMVEDSLSCGPASEGPSAFFGASSTPVTSTSTSSDGDTACPNSTTAGARELTVDEAAALLLSLGADSARKIVVDPPLPSDSNRLCGKQSLQAAAMEDSANSVQVPMITVTDYSSTFTSDATESSEEARNMLVDNPEAVVEESFQNPSQLHHAHLAMWPTYGQTPSPSVDQVSYPSGASEHWTLAAESGHAVQVCGHVHQDDLSSHSQSTETSAVSPGEDQSAFDMSVYMAEHEQWDAQENPITDQAQLHPFNDPNCSSPSVAVDSALSTPHPSSFQTGYGNDIAPTESPAGLFDGMYLFPYDSQPSYSPSVGNVSDHSSNQLCLPVSDYRGHSSNQVHFSADNHYSGHLQTSTSSGLLFPDAMAPEEFVILPGPPPPTHHERYSDVPAPQDCQSGSAAQAAFDGPSAGIMAPAIAEAAPSSFAVQSEIDTTHLIEQTNELFEWNNSAKILADTSPEVRSAIDAAVEELRQILTSQTLELQVQPPIDRTEAENHAAVTLLQIHTADPSSVEEVSTEVTEDDEANARQLDAELEEYMATIPTMEQNEAEPLGSTSGKASEKARARQRKSREESRQRINRSQGRARAAGALVTRDSTQLVSAAVLDRITVVDE</sequence>
<gene>
    <name evidence="4" type="ORF">OBBRIDRAFT_109991</name>
</gene>
<feature type="compositionally biased region" description="Polar residues" evidence="1">
    <location>
        <begin position="514"/>
        <end position="523"/>
    </location>
</feature>
<feature type="compositionally biased region" description="Acidic residues" evidence="1">
    <location>
        <begin position="280"/>
        <end position="291"/>
    </location>
</feature>
<organism evidence="4 5">
    <name type="scientific">Obba rivulosa</name>
    <dbReference type="NCBI Taxonomy" id="1052685"/>
    <lineage>
        <taxon>Eukaryota</taxon>
        <taxon>Fungi</taxon>
        <taxon>Dikarya</taxon>
        <taxon>Basidiomycota</taxon>
        <taxon>Agaricomycotina</taxon>
        <taxon>Agaricomycetes</taxon>
        <taxon>Polyporales</taxon>
        <taxon>Gelatoporiaceae</taxon>
        <taxon>Obba</taxon>
    </lineage>
</organism>
<keyword evidence="5" id="KW-1185">Reference proteome</keyword>
<evidence type="ECO:0000313" key="5">
    <source>
        <dbReference type="Proteomes" id="UP000250043"/>
    </source>
</evidence>
<keyword evidence="3" id="KW-0732">Signal</keyword>
<dbReference type="OrthoDB" id="10691162at2759"/>
<dbReference type="EMBL" id="KV722462">
    <property type="protein sequence ID" value="OCH88094.1"/>
    <property type="molecule type" value="Genomic_DNA"/>
</dbReference>
<feature type="region of interest" description="Disordered" evidence="1">
    <location>
        <begin position="1295"/>
        <end position="1344"/>
    </location>
</feature>
<evidence type="ECO:0008006" key="6">
    <source>
        <dbReference type="Google" id="ProtNLM"/>
    </source>
</evidence>
<feature type="region of interest" description="Disordered" evidence="1">
    <location>
        <begin position="772"/>
        <end position="800"/>
    </location>
</feature>
<feature type="region of interest" description="Disordered" evidence="1">
    <location>
        <begin position="514"/>
        <end position="550"/>
    </location>
</feature>
<dbReference type="Proteomes" id="UP000250043">
    <property type="component" value="Unassembled WGS sequence"/>
</dbReference>
<evidence type="ECO:0000256" key="3">
    <source>
        <dbReference type="SAM" id="SignalP"/>
    </source>
</evidence>
<keyword evidence="2" id="KW-0812">Transmembrane</keyword>
<feature type="region of interest" description="Disordered" evidence="1">
    <location>
        <begin position="679"/>
        <end position="701"/>
    </location>
</feature>
<feature type="compositionally biased region" description="Basic and acidic residues" evidence="1">
    <location>
        <begin position="269"/>
        <end position="279"/>
    </location>
</feature>
<feature type="compositionally biased region" description="Basic residues" evidence="1">
    <location>
        <begin position="414"/>
        <end position="424"/>
    </location>
</feature>
<feature type="region of interest" description="Disordered" evidence="1">
    <location>
        <begin position="411"/>
        <end position="433"/>
    </location>
</feature>
<proteinExistence type="predicted"/>
<name>A0A8E2AU65_9APHY</name>
<feature type="region of interest" description="Disordered" evidence="1">
    <location>
        <begin position="953"/>
        <end position="972"/>
    </location>
</feature>
<evidence type="ECO:0000256" key="2">
    <source>
        <dbReference type="SAM" id="Phobius"/>
    </source>
</evidence>
<feature type="compositionally biased region" description="Low complexity" evidence="1">
    <location>
        <begin position="777"/>
        <end position="788"/>
    </location>
</feature>
<feature type="compositionally biased region" description="Polar residues" evidence="1">
    <location>
        <begin position="958"/>
        <end position="968"/>
    </location>
</feature>
<feature type="region of interest" description="Disordered" evidence="1">
    <location>
        <begin position="999"/>
        <end position="1032"/>
    </location>
</feature>
<evidence type="ECO:0000256" key="1">
    <source>
        <dbReference type="SAM" id="MobiDB-lite"/>
    </source>
</evidence>
<feature type="transmembrane region" description="Helical" evidence="2">
    <location>
        <begin position="37"/>
        <end position="55"/>
    </location>
</feature>
<feature type="compositionally biased region" description="Polar residues" evidence="1">
    <location>
        <begin position="1008"/>
        <end position="1032"/>
    </location>
</feature>
<feature type="region of interest" description="Disordered" evidence="1">
    <location>
        <begin position="263"/>
        <end position="291"/>
    </location>
</feature>
<keyword evidence="2" id="KW-0472">Membrane</keyword>
<feature type="region of interest" description="Disordered" evidence="1">
    <location>
        <begin position="1133"/>
        <end position="1154"/>
    </location>
</feature>